<dbReference type="Gene3D" id="1.10.287.470">
    <property type="entry name" value="Helix hairpin bin"/>
    <property type="match status" value="1"/>
</dbReference>
<dbReference type="Gene3D" id="2.40.50.100">
    <property type="match status" value="1"/>
</dbReference>
<dbReference type="GO" id="GO:1990281">
    <property type="term" value="C:efflux pump complex"/>
    <property type="evidence" value="ECO:0007669"/>
    <property type="project" value="TreeGrafter"/>
</dbReference>
<feature type="domain" description="Multidrug resistance protein MdtA-like barrel-sandwich hybrid" evidence="3">
    <location>
        <begin position="73"/>
        <end position="189"/>
    </location>
</feature>
<keyword evidence="6" id="KW-1185">Reference proteome</keyword>
<dbReference type="EMBL" id="FNOM01000005">
    <property type="protein sequence ID" value="SDX13197.1"/>
    <property type="molecule type" value="Genomic_DNA"/>
</dbReference>
<dbReference type="AlphaFoldDB" id="A0A1H2Z7A5"/>
<dbReference type="SUPFAM" id="SSF111369">
    <property type="entry name" value="HlyD-like secretion proteins"/>
    <property type="match status" value="1"/>
</dbReference>
<dbReference type="InterPro" id="IPR006143">
    <property type="entry name" value="RND_pump_MFP"/>
</dbReference>
<dbReference type="Proteomes" id="UP000198539">
    <property type="component" value="Unassembled WGS sequence"/>
</dbReference>
<dbReference type="Gene3D" id="2.40.30.170">
    <property type="match status" value="1"/>
</dbReference>
<proteinExistence type="inferred from homology"/>
<dbReference type="Pfam" id="PF25954">
    <property type="entry name" value="Beta-barrel_RND_2"/>
    <property type="match status" value="1"/>
</dbReference>
<evidence type="ECO:0000259" key="3">
    <source>
        <dbReference type="Pfam" id="PF25917"/>
    </source>
</evidence>
<dbReference type="STRING" id="564137.SAMN04488238_105270"/>
<dbReference type="PANTHER" id="PTHR30469">
    <property type="entry name" value="MULTIDRUG RESISTANCE PROTEIN MDTA"/>
    <property type="match status" value="1"/>
</dbReference>
<evidence type="ECO:0000256" key="2">
    <source>
        <dbReference type="SAM" id="MobiDB-lite"/>
    </source>
</evidence>
<dbReference type="GO" id="GO:0015562">
    <property type="term" value="F:efflux transmembrane transporter activity"/>
    <property type="evidence" value="ECO:0007669"/>
    <property type="project" value="TreeGrafter"/>
</dbReference>
<dbReference type="InterPro" id="IPR058625">
    <property type="entry name" value="MdtA-like_BSH"/>
</dbReference>
<evidence type="ECO:0000256" key="1">
    <source>
        <dbReference type="ARBA" id="ARBA00009477"/>
    </source>
</evidence>
<evidence type="ECO:0000259" key="4">
    <source>
        <dbReference type="Pfam" id="PF25954"/>
    </source>
</evidence>
<reference evidence="5 6" key="1">
    <citation type="submission" date="2016-10" db="EMBL/GenBank/DDBJ databases">
        <authorList>
            <person name="de Groot N.N."/>
        </authorList>
    </citation>
    <scope>NUCLEOTIDE SEQUENCE [LARGE SCALE GENOMIC DNA]</scope>
    <source>
        <strain evidence="5 6">CGMCC 1.8894</strain>
    </source>
</reference>
<name>A0A1H2Z7A5_9RHOB</name>
<sequence length="386" mass="40963">MVKRLIIAVVLLGLIGGGLVGFNLFRDKMITDIFANMPVQPLPVSTTTATEGPWQPTINGIGTVNAGQGVDLSVEAAGIITEVLFTANSRVEQGDLLLRLDDVAQRSDLAVAQSQQELDTLNLERARELQSRGIGTSATLDANQAAARTSAAQVERAMALIEQRQLIAPFSGTIGLPRIDLGQYVQPGSIITTLQDLDDMRVDFSLPEQQLPDLFIGQKLTVRADGSPDSFAGEITGIDPRVNAASRMVAVRGSIANPGGQLTPGQFVRIRIDLPREEGVIALPQTAVVTSLYGDYVYAVRPREDDSEVLEARQIFVDPGRRVEGRVEVRRGVAAGDIVVTAGQNRLTNGGPVLLSNAEDPQPEPGTEATTEPTADAADTAGAAAQ</sequence>
<feature type="region of interest" description="Disordered" evidence="2">
    <location>
        <begin position="349"/>
        <end position="386"/>
    </location>
</feature>
<organism evidence="5 6">
    <name type="scientific">Roseicitreum antarcticum</name>
    <dbReference type="NCBI Taxonomy" id="564137"/>
    <lineage>
        <taxon>Bacteria</taxon>
        <taxon>Pseudomonadati</taxon>
        <taxon>Pseudomonadota</taxon>
        <taxon>Alphaproteobacteria</taxon>
        <taxon>Rhodobacterales</taxon>
        <taxon>Paracoccaceae</taxon>
        <taxon>Roseicitreum</taxon>
    </lineage>
</organism>
<feature type="domain" description="CusB-like beta-barrel" evidence="4">
    <location>
        <begin position="202"/>
        <end position="272"/>
    </location>
</feature>
<dbReference type="NCBIfam" id="TIGR01730">
    <property type="entry name" value="RND_mfp"/>
    <property type="match status" value="1"/>
</dbReference>
<comment type="similarity">
    <text evidence="1">Belongs to the membrane fusion protein (MFP) (TC 8.A.1) family.</text>
</comment>
<dbReference type="RefSeq" id="WP_092888977.1">
    <property type="nucleotide sequence ID" value="NZ_CP061502.1"/>
</dbReference>
<evidence type="ECO:0000313" key="5">
    <source>
        <dbReference type="EMBL" id="SDX13197.1"/>
    </source>
</evidence>
<dbReference type="Gene3D" id="2.40.420.20">
    <property type="match status" value="1"/>
</dbReference>
<dbReference type="PANTHER" id="PTHR30469:SF11">
    <property type="entry name" value="BLL4320 PROTEIN"/>
    <property type="match status" value="1"/>
</dbReference>
<evidence type="ECO:0000313" key="6">
    <source>
        <dbReference type="Proteomes" id="UP000198539"/>
    </source>
</evidence>
<dbReference type="FunFam" id="2.40.30.170:FF:000010">
    <property type="entry name" value="Efflux RND transporter periplasmic adaptor subunit"/>
    <property type="match status" value="1"/>
</dbReference>
<dbReference type="InterPro" id="IPR058792">
    <property type="entry name" value="Beta-barrel_RND_2"/>
</dbReference>
<protein>
    <submittedName>
        <fullName evidence="5">Membrane fusion protein, multidrug efflux system</fullName>
    </submittedName>
</protein>
<accession>A0A1H2Z7A5</accession>
<dbReference type="Pfam" id="PF25917">
    <property type="entry name" value="BSH_RND"/>
    <property type="match status" value="1"/>
</dbReference>
<gene>
    <name evidence="5" type="ORF">SAMN04488238_105270</name>
</gene>
<dbReference type="OrthoDB" id="9806939at2"/>
<feature type="compositionally biased region" description="Low complexity" evidence="2">
    <location>
        <begin position="365"/>
        <end position="386"/>
    </location>
</feature>